<feature type="compositionally biased region" description="Polar residues" evidence="1">
    <location>
        <begin position="53"/>
        <end position="62"/>
    </location>
</feature>
<evidence type="ECO:0000313" key="2">
    <source>
        <dbReference type="EMBL" id="JAH78664.1"/>
    </source>
</evidence>
<dbReference type="EMBL" id="GBXM01029913">
    <property type="protein sequence ID" value="JAH78664.1"/>
    <property type="molecule type" value="Transcribed_RNA"/>
</dbReference>
<evidence type="ECO:0000256" key="1">
    <source>
        <dbReference type="SAM" id="MobiDB-lite"/>
    </source>
</evidence>
<accession>A0A0E9VKJ7</accession>
<feature type="region of interest" description="Disordered" evidence="1">
    <location>
        <begin position="34"/>
        <end position="62"/>
    </location>
</feature>
<sequence length="62" mass="7340">MRTLGLRRLHTYTSMIVKAWPRNTRLTKVPNMVMRTPPKRNMNTKSAVRPLNEPSSSIRQYR</sequence>
<protein>
    <submittedName>
        <fullName evidence="2">Uncharacterized protein</fullName>
    </submittedName>
</protein>
<reference evidence="2" key="1">
    <citation type="submission" date="2014-11" db="EMBL/GenBank/DDBJ databases">
        <authorList>
            <person name="Amaro Gonzalez C."/>
        </authorList>
    </citation>
    <scope>NUCLEOTIDE SEQUENCE</scope>
</reference>
<organism evidence="2">
    <name type="scientific">Anguilla anguilla</name>
    <name type="common">European freshwater eel</name>
    <name type="synonym">Muraena anguilla</name>
    <dbReference type="NCBI Taxonomy" id="7936"/>
    <lineage>
        <taxon>Eukaryota</taxon>
        <taxon>Metazoa</taxon>
        <taxon>Chordata</taxon>
        <taxon>Craniata</taxon>
        <taxon>Vertebrata</taxon>
        <taxon>Euteleostomi</taxon>
        <taxon>Actinopterygii</taxon>
        <taxon>Neopterygii</taxon>
        <taxon>Teleostei</taxon>
        <taxon>Anguilliformes</taxon>
        <taxon>Anguillidae</taxon>
        <taxon>Anguilla</taxon>
    </lineage>
</organism>
<reference evidence="2" key="2">
    <citation type="journal article" date="2015" name="Fish Shellfish Immunol.">
        <title>Early steps in the European eel (Anguilla anguilla)-Vibrio vulnificus interaction in the gills: Role of the RtxA13 toxin.</title>
        <authorList>
            <person name="Callol A."/>
            <person name="Pajuelo D."/>
            <person name="Ebbesson L."/>
            <person name="Teles M."/>
            <person name="MacKenzie S."/>
            <person name="Amaro C."/>
        </authorList>
    </citation>
    <scope>NUCLEOTIDE SEQUENCE</scope>
</reference>
<dbReference type="AlphaFoldDB" id="A0A0E9VKJ7"/>
<proteinExistence type="predicted"/>
<name>A0A0E9VKJ7_ANGAN</name>